<dbReference type="EMBL" id="LGRN01000272">
    <property type="protein sequence ID" value="OJD13749.1"/>
    <property type="molecule type" value="Genomic_DNA"/>
</dbReference>
<feature type="non-terminal residue" evidence="2">
    <location>
        <position position="1"/>
    </location>
</feature>
<evidence type="ECO:0000256" key="1">
    <source>
        <dbReference type="SAM" id="Phobius"/>
    </source>
</evidence>
<evidence type="ECO:0000313" key="2">
    <source>
        <dbReference type="EMBL" id="OJD13749.1"/>
    </source>
</evidence>
<dbReference type="AlphaFoldDB" id="A0A1J9QEY9"/>
<evidence type="ECO:0000313" key="3">
    <source>
        <dbReference type="Proteomes" id="UP000182235"/>
    </source>
</evidence>
<dbReference type="Proteomes" id="UP000182235">
    <property type="component" value="Unassembled WGS sequence"/>
</dbReference>
<accession>A0A1J9QEY9</accession>
<comment type="caution">
    <text evidence="2">The sequence shown here is derived from an EMBL/GenBank/DDBJ whole genome shotgun (WGS) entry which is preliminary data.</text>
</comment>
<keyword evidence="1" id="KW-1133">Transmembrane helix</keyword>
<sequence>TLVLYNPAVAALRLARAQLAHEDVLGLYRVVYVFWPAFEQFCHSSQSWNLLALPGRDVDFVQSRLRLDQCHAMLALLAYQDSFYSLNAVVQQSILMMHVVIVSDVTTLFAALYEIYQMIF</sequence>
<proteinExistence type="predicted"/>
<reference evidence="2 3" key="1">
    <citation type="submission" date="2015-07" db="EMBL/GenBank/DDBJ databases">
        <title>Emmonsia species relationships and genome sequence.</title>
        <authorList>
            <consortium name="The Broad Institute Genomics Platform"/>
            <person name="Cuomo C.A."/>
            <person name="Munoz J.F."/>
            <person name="Imamovic A."/>
            <person name="Priest M.E."/>
            <person name="Young S."/>
            <person name="Clay O.K."/>
            <person name="McEwen J.G."/>
        </authorList>
    </citation>
    <scope>NUCLEOTIDE SEQUENCE [LARGE SCALE GENOMIC DNA]</scope>
    <source>
        <strain evidence="2 3">UAMH 9510</strain>
    </source>
</reference>
<organism evidence="2 3">
    <name type="scientific">Emergomyces pasteurianus Ep9510</name>
    <dbReference type="NCBI Taxonomy" id="1447872"/>
    <lineage>
        <taxon>Eukaryota</taxon>
        <taxon>Fungi</taxon>
        <taxon>Dikarya</taxon>
        <taxon>Ascomycota</taxon>
        <taxon>Pezizomycotina</taxon>
        <taxon>Eurotiomycetes</taxon>
        <taxon>Eurotiomycetidae</taxon>
        <taxon>Onygenales</taxon>
        <taxon>Ajellomycetaceae</taxon>
        <taxon>Emergomyces</taxon>
    </lineage>
</organism>
<protein>
    <submittedName>
        <fullName evidence="2">Uncharacterized protein</fullName>
    </submittedName>
</protein>
<keyword evidence="1" id="KW-0812">Transmembrane</keyword>
<dbReference type="VEuPathDB" id="FungiDB:AJ78_05827"/>
<gene>
    <name evidence="2" type="ORF">AJ78_05827</name>
</gene>
<keyword evidence="1" id="KW-0472">Membrane</keyword>
<feature type="transmembrane region" description="Helical" evidence="1">
    <location>
        <begin position="94"/>
        <end position="116"/>
    </location>
</feature>
<keyword evidence="3" id="KW-1185">Reference proteome</keyword>
<name>A0A1J9QEY9_9EURO</name>